<dbReference type="Proteomes" id="UP000181980">
    <property type="component" value="Unassembled WGS sequence"/>
</dbReference>
<accession>A0A1H5PY06</accession>
<evidence type="ECO:0000256" key="2">
    <source>
        <dbReference type="SAM" id="MobiDB-lite"/>
    </source>
</evidence>
<dbReference type="Gene3D" id="3.40.50.880">
    <property type="match status" value="1"/>
</dbReference>
<dbReference type="InterPro" id="IPR022409">
    <property type="entry name" value="PKD/Chitinase_dom"/>
</dbReference>
<proteinExistence type="predicted"/>
<dbReference type="Gene3D" id="2.120.10.30">
    <property type="entry name" value="TolB, C-terminal domain"/>
    <property type="match status" value="1"/>
</dbReference>
<dbReference type="Pfam" id="PF07995">
    <property type="entry name" value="GSDH"/>
    <property type="match status" value="1"/>
</dbReference>
<evidence type="ECO:0000259" key="3">
    <source>
        <dbReference type="PROSITE" id="PS50093"/>
    </source>
</evidence>
<dbReference type="PROSITE" id="PS50093">
    <property type="entry name" value="PKD"/>
    <property type="match status" value="2"/>
</dbReference>
<keyword evidence="6" id="KW-1185">Reference proteome</keyword>
<keyword evidence="1" id="KW-0732">Signal</keyword>
<dbReference type="PROSITE" id="PS51175">
    <property type="entry name" value="CBM6"/>
    <property type="match status" value="1"/>
</dbReference>
<dbReference type="InterPro" id="IPR029062">
    <property type="entry name" value="Class_I_gatase-like"/>
</dbReference>
<feature type="compositionally biased region" description="Polar residues" evidence="2">
    <location>
        <begin position="468"/>
        <end position="477"/>
    </location>
</feature>
<dbReference type="Pfam" id="PF17851">
    <property type="entry name" value="GH43_C2"/>
    <property type="match status" value="1"/>
</dbReference>
<dbReference type="Pfam" id="PF03422">
    <property type="entry name" value="CBM_6"/>
    <property type="match status" value="1"/>
</dbReference>
<dbReference type="EMBL" id="FNUC01000004">
    <property type="protein sequence ID" value="SEF18615.1"/>
    <property type="molecule type" value="Genomic_DNA"/>
</dbReference>
<dbReference type="GO" id="GO:0030246">
    <property type="term" value="F:carbohydrate binding"/>
    <property type="evidence" value="ECO:0007669"/>
    <property type="project" value="InterPro"/>
</dbReference>
<dbReference type="InterPro" id="IPR035986">
    <property type="entry name" value="PKD_dom_sf"/>
</dbReference>
<dbReference type="SUPFAM" id="SSF50952">
    <property type="entry name" value="Soluble quinoprotein glucose dehydrogenase"/>
    <property type="match status" value="1"/>
</dbReference>
<dbReference type="InterPro" id="IPR029010">
    <property type="entry name" value="ThuA-like"/>
</dbReference>
<dbReference type="InterPro" id="IPR005084">
    <property type="entry name" value="CBM6"/>
</dbReference>
<name>A0A1H5PY06_9ACTN</name>
<gene>
    <name evidence="5" type="ORF">SAMN04488561_6680</name>
</gene>
<dbReference type="CDD" id="cd04084">
    <property type="entry name" value="CBM6_xylanase-like"/>
    <property type="match status" value="1"/>
</dbReference>
<evidence type="ECO:0000313" key="5">
    <source>
        <dbReference type="EMBL" id="SEF18615.1"/>
    </source>
</evidence>
<dbReference type="CDD" id="cd00146">
    <property type="entry name" value="PKD"/>
    <property type="match status" value="2"/>
</dbReference>
<evidence type="ECO:0000256" key="1">
    <source>
        <dbReference type="ARBA" id="ARBA00022729"/>
    </source>
</evidence>
<dbReference type="SUPFAM" id="SSF49299">
    <property type="entry name" value="PKD domain"/>
    <property type="match status" value="2"/>
</dbReference>
<dbReference type="Pfam" id="PF18911">
    <property type="entry name" value="PKD_4"/>
    <property type="match status" value="2"/>
</dbReference>
<dbReference type="InterPro" id="IPR011042">
    <property type="entry name" value="6-blade_b-propeller_TolB-like"/>
</dbReference>
<dbReference type="OrthoDB" id="8217716at2"/>
<dbReference type="SUPFAM" id="SSF52317">
    <property type="entry name" value="Class I glutamine amidotransferase-like"/>
    <property type="match status" value="1"/>
</dbReference>
<dbReference type="InterPro" id="IPR006584">
    <property type="entry name" value="Cellulose-bd_IV"/>
</dbReference>
<feature type="region of interest" description="Disordered" evidence="2">
    <location>
        <begin position="443"/>
        <end position="477"/>
    </location>
</feature>
<dbReference type="PANTHER" id="PTHR40469:SF2">
    <property type="entry name" value="GALACTOSE-BINDING DOMAIN-LIKE SUPERFAMILY PROTEIN"/>
    <property type="match status" value="1"/>
</dbReference>
<dbReference type="Gene3D" id="2.60.120.200">
    <property type="match status" value="1"/>
</dbReference>
<feature type="domain" description="PKD" evidence="3">
    <location>
        <begin position="748"/>
        <end position="829"/>
    </location>
</feature>
<dbReference type="InterPro" id="IPR041542">
    <property type="entry name" value="GH43_C2"/>
</dbReference>
<dbReference type="Gene3D" id="2.60.40.10">
    <property type="entry name" value="Immunoglobulins"/>
    <property type="match status" value="2"/>
</dbReference>
<dbReference type="InterPro" id="IPR013783">
    <property type="entry name" value="Ig-like_fold"/>
</dbReference>
<feature type="region of interest" description="Disordered" evidence="2">
    <location>
        <begin position="1168"/>
        <end position="1189"/>
    </location>
</feature>
<reference evidence="6" key="1">
    <citation type="submission" date="2016-10" db="EMBL/GenBank/DDBJ databases">
        <authorList>
            <person name="Varghese N."/>
            <person name="Submissions S."/>
        </authorList>
    </citation>
    <scope>NUCLEOTIDE SEQUENCE [LARGE SCALE GENOMIC DNA]</scope>
    <source>
        <strain evidence="6">DSM 45237</strain>
    </source>
</reference>
<dbReference type="SMART" id="SM00606">
    <property type="entry name" value="CBD_IV"/>
    <property type="match status" value="1"/>
</dbReference>
<evidence type="ECO:0000259" key="4">
    <source>
        <dbReference type="PROSITE" id="PS51175"/>
    </source>
</evidence>
<dbReference type="InterPro" id="IPR011041">
    <property type="entry name" value="Quinoprot_gluc/sorb_DH_b-prop"/>
</dbReference>
<dbReference type="Pfam" id="PF06283">
    <property type="entry name" value="ThuA"/>
    <property type="match status" value="1"/>
</dbReference>
<dbReference type="PANTHER" id="PTHR40469">
    <property type="entry name" value="SECRETED GLYCOSYL HYDROLASE"/>
    <property type="match status" value="1"/>
</dbReference>
<dbReference type="GO" id="GO:0005975">
    <property type="term" value="P:carbohydrate metabolic process"/>
    <property type="evidence" value="ECO:0007669"/>
    <property type="project" value="UniProtKB-ARBA"/>
</dbReference>
<protein>
    <submittedName>
        <fullName evidence="5">Glucose/arabinose dehydrogenase, beta-propeller fold</fullName>
    </submittedName>
</protein>
<dbReference type="STRING" id="561176.SAMN04488561_6680"/>
<sequence length="1464" mass="157683">MAQPGPRRRHRLLAALRRRLLGLRLPRPRPRRGGQSQRRRSAVLVTTLGLLAGLLTVVGGQAAQAPEAAAHPGHGGYSILVFSKTAAFRHDSIPAGIAAIQQLAAEHEFTVTATEDAAAFTDENLAQYDAVVWLSTTGDVLNDEQQAAFERYIQAGGGYAGVHAASDTEYDWPWYGELVGAYFQGHPRNQDATVTVADSTHPSTAHLPKDWQRFDEWYSFRTNPRGSVHVLASLDESTYDPEANPMGLDHPIAWCQTYDGGRSWYTAGGHTTESYAEPEFLQHLLGGIETAAGVTAADCGGTSWDSFDKVPLDTGTANPMELDVAADGRVFYVERAGEVRMIDPQSSQTTVVGTLDVYTQREDGLLGIALDPDFVSNGWLYLYYSPDGTEAEQRLSRFTLTGTTLDLASEVQLLEVPVDRAVSGHAGGSLAFDDAGNLYLATGDDTNPFESEGYAPIDERPGRGSFDAQRSSGNTNDLRGKVLRIHPEPDGTVTVPAGNLFAPGTAQTRPEIYAMGFRNPFRIEVDAATGALLVGDYGPDAPQGNPDRGTEGQVEWNRITAAGNYGWPYCHGAGPFRDWDFATSTAGPPFDCANPVNDSPNNTGLTQLPPVTAPDVYYGRSETGTNTPEMGTGGGAMAGPVYRYDEALESDVKWPPYYDGAALFYEWTNTEDGYVRPFDNDVWEFRLDGDAVHDVNPLLTSMDFLRPMDMTFGPDGALYVIEWGTGFGGNNADSGIYRIEYTGVGTRPVAQAAADPTSGALPLTVRFSSDGSGHPSGLPVTYHWAFGDGAESTDPNPEHTYTVAGQYSARLTVTADDGVTRSQTVQITAGNTAPEVTLDPPADGGFFDFGDDIAYGIEVSDAEDGSTGAGTIGCDGVDLQVLFGHAGHAHPVEVLPGCEGAVATSTDAGHPAGEDLFWVLEARYTDQGGAGVGALTGRDLHVLQPKLKEAEHFQTMSGIQLEATSDPRGGRQNIGFIDDGDYISYDPMNLAGIDAITYRFASGGSGGRIEIRSGAPDGPLVGDSGFIEPTGGWQSWKDVTVPVEDPGGTHELFFVFRHEPGSTGLFNLNYLKFRGKGVSVDARPEIWSVEATPPSGELPYEVTLSAEATDPEGQDLTYTWDLGDGTTATGAQVTHTYELSGVYRPTVTVTDAAGSAAHDSVRVEAVPQASPPIECADPGSDPAPDDEFDGDRLDGCRWDAVVRPDLNRFRVEGGQLKIDTTPTNLFDQHNNAPNLMLQTMPAGDWVVETRVSGDVCERWQQGGLLVYESDLTFLKLDYVGTSPVGQPCVRKIEMRHEIDDIFQPAFPEVTLPDGVTTWWLRLEKSGSTYTGYYSADGVTFEQVGVIENDRLATADVGLYAFGQEQTQATTVAFDWFHVLESEPPDACPDSDESPTVVIRDVDSGVTNHERADGCTVEDLIEDEKEWPNEGRFLMHVRSVTQHLVHDGVLTRTERAAIIAAAARS</sequence>
<feature type="domain" description="PKD" evidence="3">
    <location>
        <begin position="1085"/>
        <end position="1165"/>
    </location>
</feature>
<dbReference type="InterPro" id="IPR008979">
    <property type="entry name" value="Galactose-bd-like_sf"/>
</dbReference>
<dbReference type="Gene3D" id="2.60.120.260">
    <property type="entry name" value="Galactose-binding domain-like"/>
    <property type="match status" value="1"/>
</dbReference>
<dbReference type="InterPro" id="IPR013320">
    <property type="entry name" value="ConA-like_dom_sf"/>
</dbReference>
<organism evidence="5 6">
    <name type="scientific">Jiangella alba</name>
    <dbReference type="NCBI Taxonomy" id="561176"/>
    <lineage>
        <taxon>Bacteria</taxon>
        <taxon>Bacillati</taxon>
        <taxon>Actinomycetota</taxon>
        <taxon>Actinomycetes</taxon>
        <taxon>Jiangellales</taxon>
        <taxon>Jiangellaceae</taxon>
        <taxon>Jiangella</taxon>
    </lineage>
</organism>
<dbReference type="SUPFAM" id="SSF49785">
    <property type="entry name" value="Galactose-binding domain-like"/>
    <property type="match status" value="1"/>
</dbReference>
<evidence type="ECO:0000313" key="6">
    <source>
        <dbReference type="Proteomes" id="UP000181980"/>
    </source>
</evidence>
<dbReference type="SUPFAM" id="SSF49899">
    <property type="entry name" value="Concanavalin A-like lectins/glucanases"/>
    <property type="match status" value="1"/>
</dbReference>
<dbReference type="InterPro" id="IPR000601">
    <property type="entry name" value="PKD_dom"/>
</dbReference>
<dbReference type="SMART" id="SM00089">
    <property type="entry name" value="PKD"/>
    <property type="match status" value="2"/>
</dbReference>
<feature type="domain" description="CBM6" evidence="4">
    <location>
        <begin position="946"/>
        <end position="1074"/>
    </location>
</feature>
<dbReference type="InterPro" id="IPR012938">
    <property type="entry name" value="Glc/Sorbosone_DH"/>
</dbReference>